<evidence type="ECO:0000313" key="2">
    <source>
        <dbReference type="Proteomes" id="UP000233375"/>
    </source>
</evidence>
<dbReference type="EMBL" id="PISE01000015">
    <property type="protein sequence ID" value="PKG24321.1"/>
    <property type="molecule type" value="Genomic_DNA"/>
</dbReference>
<reference evidence="1 2" key="1">
    <citation type="journal article" date="2003" name="Int. J. Syst. Evol. Microbiol.">
        <title>Bacillus nealsonii sp. nov., isolated from a spacecraft-assembly facility, whose spores are gamma-radiation resistant.</title>
        <authorList>
            <person name="Venkateswaran K."/>
            <person name="Kempf M."/>
            <person name="Chen F."/>
            <person name="Satomi M."/>
            <person name="Nicholson W."/>
            <person name="Kern R."/>
        </authorList>
    </citation>
    <scope>NUCLEOTIDE SEQUENCE [LARGE SCALE GENOMIC DNA]</scope>
    <source>
        <strain evidence="1 2">FO-92</strain>
    </source>
</reference>
<keyword evidence="2" id="KW-1185">Reference proteome</keyword>
<name>A0A2N0Z470_9BACI</name>
<gene>
    <name evidence="1" type="ORF">CWS01_08010</name>
</gene>
<evidence type="ECO:0000313" key="1">
    <source>
        <dbReference type="EMBL" id="PKG24321.1"/>
    </source>
</evidence>
<accession>A0A2N0Z470</accession>
<dbReference type="Proteomes" id="UP000233375">
    <property type="component" value="Unassembled WGS sequence"/>
</dbReference>
<organism evidence="1 2">
    <name type="scientific">Niallia nealsonii</name>
    <dbReference type="NCBI Taxonomy" id="115979"/>
    <lineage>
        <taxon>Bacteria</taxon>
        <taxon>Bacillati</taxon>
        <taxon>Bacillota</taxon>
        <taxon>Bacilli</taxon>
        <taxon>Bacillales</taxon>
        <taxon>Bacillaceae</taxon>
        <taxon>Niallia</taxon>
    </lineage>
</organism>
<dbReference type="RefSeq" id="WP_101176667.1">
    <property type="nucleotide sequence ID" value="NZ_PISE01000015.1"/>
</dbReference>
<dbReference type="AlphaFoldDB" id="A0A2N0Z470"/>
<dbReference type="Pfam" id="PF04025">
    <property type="entry name" value="RemA-like"/>
    <property type="match status" value="1"/>
</dbReference>
<protein>
    <submittedName>
        <fullName evidence="1">DUF370 domain-containing protein</fullName>
    </submittedName>
</protein>
<comment type="caution">
    <text evidence="1">The sequence shown here is derived from an EMBL/GenBank/DDBJ whole genome shotgun (WGS) entry which is preliminary data.</text>
</comment>
<dbReference type="OrthoDB" id="9811390at2"/>
<proteinExistence type="predicted"/>
<dbReference type="NCBIfam" id="NF046065">
    <property type="entry name" value="MtxRegRemB"/>
    <property type="match status" value="1"/>
</dbReference>
<sequence>MYVHIGDDILVRAIDIIFILDKQTIVSSEITKGFLENHQSASINAENNAYKSIVVTKDTIYFSPIASNTLKKRSYKLMV</sequence>
<dbReference type="InterPro" id="IPR007169">
    <property type="entry name" value="RemA-like"/>
</dbReference>